<reference evidence="2 3" key="1">
    <citation type="submission" date="2019-10" db="EMBL/GenBank/DDBJ databases">
        <title>Dictyobacter vulcani sp. nov., within the class Ktedonobacteria, isolated from soil of volcanic Mt. Zao.</title>
        <authorList>
            <person name="Zheng Y."/>
            <person name="Wang C.M."/>
            <person name="Sakai Y."/>
            <person name="Abe K."/>
            <person name="Yokota A."/>
            <person name="Yabe S."/>
        </authorList>
    </citation>
    <scope>NUCLEOTIDE SEQUENCE [LARGE SCALE GENOMIC DNA]</scope>
    <source>
        <strain evidence="2 3">W12</strain>
    </source>
</reference>
<accession>A0A5J4KQD2</accession>
<dbReference type="RefSeq" id="WP_151759214.1">
    <property type="nucleotide sequence ID" value="NZ_BKZW01000004.1"/>
</dbReference>
<feature type="transmembrane region" description="Helical" evidence="1">
    <location>
        <begin position="135"/>
        <end position="161"/>
    </location>
</feature>
<dbReference type="AlphaFoldDB" id="A0A5J4KQD2"/>
<gene>
    <name evidence="2" type="ORF">KDW_57460</name>
</gene>
<feature type="transmembrane region" description="Helical" evidence="1">
    <location>
        <begin position="167"/>
        <end position="188"/>
    </location>
</feature>
<dbReference type="EMBL" id="BKZW01000004">
    <property type="protein sequence ID" value="GER91584.1"/>
    <property type="molecule type" value="Genomic_DNA"/>
</dbReference>
<organism evidence="2 3">
    <name type="scientific">Dictyobacter vulcani</name>
    <dbReference type="NCBI Taxonomy" id="2607529"/>
    <lineage>
        <taxon>Bacteria</taxon>
        <taxon>Bacillati</taxon>
        <taxon>Chloroflexota</taxon>
        <taxon>Ktedonobacteria</taxon>
        <taxon>Ktedonobacterales</taxon>
        <taxon>Dictyobacteraceae</taxon>
        <taxon>Dictyobacter</taxon>
    </lineage>
</organism>
<evidence type="ECO:0000313" key="3">
    <source>
        <dbReference type="Proteomes" id="UP000326912"/>
    </source>
</evidence>
<dbReference type="Pfam" id="PF06182">
    <property type="entry name" value="ABC2_membrane_6"/>
    <property type="match status" value="1"/>
</dbReference>
<feature type="transmembrane region" description="Helical" evidence="1">
    <location>
        <begin position="20"/>
        <end position="47"/>
    </location>
</feature>
<feature type="transmembrane region" description="Helical" evidence="1">
    <location>
        <begin position="104"/>
        <end position="123"/>
    </location>
</feature>
<dbReference type="PANTHER" id="PTHR36832">
    <property type="entry name" value="SLR1174 PROTEIN-RELATED"/>
    <property type="match status" value="1"/>
</dbReference>
<feature type="transmembrane region" description="Helical" evidence="1">
    <location>
        <begin position="226"/>
        <end position="244"/>
    </location>
</feature>
<dbReference type="InterPro" id="IPR010390">
    <property type="entry name" value="ABC-2_transporter-like"/>
</dbReference>
<name>A0A5J4KQD2_9CHLR</name>
<evidence type="ECO:0000313" key="2">
    <source>
        <dbReference type="EMBL" id="GER91584.1"/>
    </source>
</evidence>
<comment type="caution">
    <text evidence="2">The sequence shown here is derived from an EMBL/GenBank/DDBJ whole genome shotgun (WGS) entry which is preliminary data.</text>
</comment>
<keyword evidence="1" id="KW-1133">Transmembrane helix</keyword>
<keyword evidence="3" id="KW-1185">Reference proteome</keyword>
<protein>
    <submittedName>
        <fullName evidence="2">ABC transporter permease</fullName>
    </submittedName>
</protein>
<keyword evidence="1" id="KW-0812">Transmembrane</keyword>
<dbReference type="Proteomes" id="UP000326912">
    <property type="component" value="Unassembled WGS sequence"/>
</dbReference>
<dbReference type="PANTHER" id="PTHR36832:SF1">
    <property type="entry name" value="SLR1174 PROTEIN"/>
    <property type="match status" value="1"/>
</dbReference>
<sequence length="256" mass="28193">MRRILHLLVISTQREILQWLAWRAFLLTLIINQMVAPLIGLAIWSVALPGNHQISTYYVALLAVQLMTVSYENHTVANGIYDGTFSQQLLKPQPVILGPLGTNIALRVLHLLFGLPLLIIVGIGMGTTWDVRMILLALPALLLAAILRFLFTYLLALSAFWSEQAHAIVSFGETLIFLLGGSAAPIALFPANLHILGEIAPMYALLGFPAEIMSSGLQQSQILSGYGWQILWILVFALALQLIWRSGLRRYTAIGG</sequence>
<proteinExistence type="predicted"/>
<evidence type="ECO:0000256" key="1">
    <source>
        <dbReference type="SAM" id="Phobius"/>
    </source>
</evidence>
<keyword evidence="1" id="KW-0472">Membrane</keyword>